<evidence type="ECO:0000313" key="2">
    <source>
        <dbReference type="EMBL" id="KAF9730447.1"/>
    </source>
</evidence>
<dbReference type="AlphaFoldDB" id="A0A9P6KL23"/>
<keyword evidence="1" id="KW-0472">Membrane</keyword>
<feature type="transmembrane region" description="Helical" evidence="1">
    <location>
        <begin position="127"/>
        <end position="144"/>
    </location>
</feature>
<organism evidence="2 3">
    <name type="scientific">Paraphaeosphaeria minitans</name>
    <dbReference type="NCBI Taxonomy" id="565426"/>
    <lineage>
        <taxon>Eukaryota</taxon>
        <taxon>Fungi</taxon>
        <taxon>Dikarya</taxon>
        <taxon>Ascomycota</taxon>
        <taxon>Pezizomycotina</taxon>
        <taxon>Dothideomycetes</taxon>
        <taxon>Pleosporomycetidae</taxon>
        <taxon>Pleosporales</taxon>
        <taxon>Massarineae</taxon>
        <taxon>Didymosphaeriaceae</taxon>
        <taxon>Paraphaeosphaeria</taxon>
    </lineage>
</organism>
<keyword evidence="1" id="KW-0812">Transmembrane</keyword>
<protein>
    <submittedName>
        <fullName evidence="2">Uncharacterized protein</fullName>
    </submittedName>
</protein>
<comment type="caution">
    <text evidence="2">The sequence shown here is derived from an EMBL/GenBank/DDBJ whole genome shotgun (WGS) entry which is preliminary data.</text>
</comment>
<keyword evidence="3" id="KW-1185">Reference proteome</keyword>
<dbReference type="OrthoDB" id="10537216at2759"/>
<dbReference type="Proteomes" id="UP000756921">
    <property type="component" value="Unassembled WGS sequence"/>
</dbReference>
<evidence type="ECO:0000256" key="1">
    <source>
        <dbReference type="SAM" id="Phobius"/>
    </source>
</evidence>
<proteinExistence type="predicted"/>
<name>A0A9P6KL23_9PLEO</name>
<keyword evidence="1" id="KW-1133">Transmembrane helix</keyword>
<evidence type="ECO:0000313" key="3">
    <source>
        <dbReference type="Proteomes" id="UP000756921"/>
    </source>
</evidence>
<gene>
    <name evidence="2" type="ORF">PMIN01_11316</name>
</gene>
<accession>A0A9P6KL23</accession>
<dbReference type="EMBL" id="WJXW01000014">
    <property type="protein sequence ID" value="KAF9730447.1"/>
    <property type="molecule type" value="Genomic_DNA"/>
</dbReference>
<feature type="transmembrane region" description="Helical" evidence="1">
    <location>
        <begin position="98"/>
        <end position="115"/>
    </location>
</feature>
<sequence>MEKSAAIIVAPSLPGRRSLTLSLIRPPTIELDIRVRPRNTTSSAYARLSTGKIATLRLLLAHCSRAFTCVAAPLQQHSPQQHLLVAHEPQYYNKMEEFFHLLSLLVALFLSIALMDVPNLRWLTRASDIYLIVNAVLMWVNLLGHRG</sequence>
<reference evidence="2" key="1">
    <citation type="journal article" date="2020" name="Mol. Plant Microbe Interact.">
        <title>Genome Sequence of the Biocontrol Agent Coniothyrium minitans strain Conio (IMI 134523).</title>
        <authorList>
            <person name="Patel D."/>
            <person name="Shittu T.A."/>
            <person name="Baroncelli R."/>
            <person name="Muthumeenakshi S."/>
            <person name="Osborne T.H."/>
            <person name="Janganan T.K."/>
            <person name="Sreenivasaprasad S."/>
        </authorList>
    </citation>
    <scope>NUCLEOTIDE SEQUENCE</scope>
    <source>
        <strain evidence="2">Conio</strain>
    </source>
</reference>